<feature type="region of interest" description="Disordered" evidence="1">
    <location>
        <begin position="197"/>
        <end position="230"/>
    </location>
</feature>
<protein>
    <recommendedName>
        <fullName evidence="4">N-formylglutamate amidohydrolase</fullName>
    </recommendedName>
</protein>
<dbReference type="RefSeq" id="WP_050726696.1">
    <property type="nucleotide sequence ID" value="NZ_CP012332.1"/>
</dbReference>
<dbReference type="KEGG" id="vin:AKJ08_2928"/>
<accession>A0A0K1PGJ4</accession>
<reference evidence="2 3" key="1">
    <citation type="submission" date="2015-08" db="EMBL/GenBank/DDBJ databases">
        <authorList>
            <person name="Babu N.S."/>
            <person name="Beckwith C.J."/>
            <person name="Beseler K.G."/>
            <person name="Brison A."/>
            <person name="Carone J.V."/>
            <person name="Caskin T.P."/>
            <person name="Diamond M."/>
            <person name="Durham M.E."/>
            <person name="Foxe J.M."/>
            <person name="Go M."/>
            <person name="Henderson B.A."/>
            <person name="Jones I.B."/>
            <person name="McGettigan J.A."/>
            <person name="Micheletti S.J."/>
            <person name="Nasrallah M.E."/>
            <person name="Ortiz D."/>
            <person name="Piller C.R."/>
            <person name="Privatt S.R."/>
            <person name="Schneider S.L."/>
            <person name="Sharp S."/>
            <person name="Smith T.C."/>
            <person name="Stanton J.D."/>
            <person name="Ullery H.E."/>
            <person name="Wilson R.J."/>
            <person name="Serrano M.G."/>
            <person name="Buck G."/>
            <person name="Lee V."/>
            <person name="Wang Y."/>
            <person name="Carvalho R."/>
            <person name="Voegtly L."/>
            <person name="Shi R."/>
            <person name="Duckworth R."/>
            <person name="Johnson A."/>
            <person name="Loviza R."/>
            <person name="Walstead R."/>
            <person name="Shah Z."/>
            <person name="Kiflezghi M."/>
            <person name="Wade K."/>
            <person name="Ball S.L."/>
            <person name="Bradley K.W."/>
            <person name="Asai D.J."/>
            <person name="Bowman C.A."/>
            <person name="Russell D.A."/>
            <person name="Pope W.H."/>
            <person name="Jacobs-Sera D."/>
            <person name="Hendrix R.W."/>
            <person name="Hatfull G.F."/>
        </authorList>
    </citation>
    <scope>NUCLEOTIDE SEQUENCE [LARGE SCALE GENOMIC DNA]</scope>
    <source>
        <strain evidence="2 3">DSM 27710</strain>
    </source>
</reference>
<dbReference type="SUPFAM" id="SSF53187">
    <property type="entry name" value="Zn-dependent exopeptidases"/>
    <property type="match status" value="1"/>
</dbReference>
<evidence type="ECO:0000313" key="2">
    <source>
        <dbReference type="EMBL" id="AKU92541.1"/>
    </source>
</evidence>
<proteinExistence type="predicted"/>
<dbReference type="Pfam" id="PF05013">
    <property type="entry name" value="FGase"/>
    <property type="match status" value="1"/>
</dbReference>
<dbReference type="STRING" id="1391653.AKJ08_2928"/>
<dbReference type="InterPro" id="IPR007709">
    <property type="entry name" value="N-FG_amidohydro"/>
</dbReference>
<dbReference type="Proteomes" id="UP000055590">
    <property type="component" value="Chromosome"/>
</dbReference>
<dbReference type="Gene3D" id="3.40.630.40">
    <property type="entry name" value="Zn-dependent exopeptidases"/>
    <property type="match status" value="1"/>
</dbReference>
<evidence type="ECO:0008006" key="4">
    <source>
        <dbReference type="Google" id="ProtNLM"/>
    </source>
</evidence>
<sequence>MIGRTKQVVISEVTDAYEALEGAPDATVFLTCEHASERLPEGYAWHGDDARLVGTHWAFDLGARELVFDLAEAMRAPAVLSRFSRLLVDPNRPEDSETLFRAEAEGAAVALNRDLTDAERTRRIDRFYRPYHRALDARLAAHGAPVLFSIHTFTPVYEGAIRPMEVGVLFDTQDELAEGVAAAIRAAGFVTAMNEPYSGRPGSSTRPSITPARTGGRRSSSRSGRISPCARRPARAWWTLSPASSPENPNVAVSMSLDTGCGAACMRRPGVDAWTPLTLNRSP</sequence>
<organism evidence="2 3">
    <name type="scientific">Vulgatibacter incomptus</name>
    <dbReference type="NCBI Taxonomy" id="1391653"/>
    <lineage>
        <taxon>Bacteria</taxon>
        <taxon>Pseudomonadati</taxon>
        <taxon>Myxococcota</taxon>
        <taxon>Myxococcia</taxon>
        <taxon>Myxococcales</taxon>
        <taxon>Cystobacterineae</taxon>
        <taxon>Vulgatibacteraceae</taxon>
        <taxon>Vulgatibacter</taxon>
    </lineage>
</organism>
<keyword evidence="3" id="KW-1185">Reference proteome</keyword>
<dbReference type="AlphaFoldDB" id="A0A0K1PGJ4"/>
<evidence type="ECO:0000313" key="3">
    <source>
        <dbReference type="Proteomes" id="UP000055590"/>
    </source>
</evidence>
<gene>
    <name evidence="2" type="ORF">AKJ08_2928</name>
</gene>
<name>A0A0K1PGJ4_9BACT</name>
<evidence type="ECO:0000256" key="1">
    <source>
        <dbReference type="SAM" id="MobiDB-lite"/>
    </source>
</evidence>
<dbReference type="EMBL" id="CP012332">
    <property type="protein sequence ID" value="AKU92541.1"/>
    <property type="molecule type" value="Genomic_DNA"/>
</dbReference>